<gene>
    <name evidence="2" type="ORF">CEE37_11900</name>
</gene>
<organism evidence="2 3">
    <name type="scientific">candidate division LCP-89 bacterium B3_LCP</name>
    <dbReference type="NCBI Taxonomy" id="2012998"/>
    <lineage>
        <taxon>Bacteria</taxon>
        <taxon>Pseudomonadati</taxon>
        <taxon>Bacteria division LCP-89</taxon>
    </lineage>
</organism>
<evidence type="ECO:0000313" key="3">
    <source>
        <dbReference type="Proteomes" id="UP000319619"/>
    </source>
</evidence>
<feature type="chain" id="PRO_5021879000" evidence="1">
    <location>
        <begin position="24"/>
        <end position="405"/>
    </location>
</feature>
<dbReference type="EMBL" id="NJBN01000008">
    <property type="protein sequence ID" value="TKJ39115.1"/>
    <property type="molecule type" value="Genomic_DNA"/>
</dbReference>
<name>A0A532UW05_UNCL8</name>
<feature type="signal peptide" evidence="1">
    <location>
        <begin position="1"/>
        <end position="23"/>
    </location>
</feature>
<dbReference type="Proteomes" id="UP000319619">
    <property type="component" value="Unassembled WGS sequence"/>
</dbReference>
<accession>A0A532UW05</accession>
<keyword evidence="1" id="KW-0732">Signal</keyword>
<comment type="caution">
    <text evidence="2">The sequence shown here is derived from an EMBL/GenBank/DDBJ whole genome shotgun (WGS) entry which is preliminary data.</text>
</comment>
<proteinExistence type="predicted"/>
<evidence type="ECO:0000313" key="2">
    <source>
        <dbReference type="EMBL" id="TKJ39115.1"/>
    </source>
</evidence>
<reference evidence="2 3" key="1">
    <citation type="submission" date="2017-06" db="EMBL/GenBank/DDBJ databases">
        <title>Novel microbial phyla capable of carbon fixation and sulfur reduction in deep-sea sediments.</title>
        <authorList>
            <person name="Huang J."/>
            <person name="Baker B."/>
            <person name="Wang Y."/>
        </authorList>
    </citation>
    <scope>NUCLEOTIDE SEQUENCE [LARGE SCALE GENOMIC DNA]</scope>
    <source>
        <strain evidence="2">B3_LCP</strain>
    </source>
</reference>
<sequence length="405" mass="46271">MMKKSLVSIMTFVIIAGSGDAQAGNQGFIYGQVLTREGNTYTGTMRWGKQEYFWDDIFNATKDDNPWRKYASKKGRDDSKSSKKFVIFGMPIVETSFGGSDHLFITKFGEIESIKVRRSSRQTIYMKNGSEYDVAGGGDVDVTVKMWDENLGKINLKWKDIKTIKFLPTPKTAKAGGYRLHGKLKTYEMDFEGYIMWDAEESISTDILDGDTDEGDMEIEFGNIRKIKRINSRSCEVTLKDGREFDLRGTNDVNSGNRGIYIEDPRYGKIEVQWDEFREITYDDSEDSGKPYKSYDSGKELKGTVFTDDGDEYTGKIVYDLDESEGFEILNGDLDEMEFYIPFANIVSITPKGRHSSIVKLKNGEELRLEDAQDVSKKNDGILVFEKGEDVEYISWEEIEKIKFK</sequence>
<protein>
    <submittedName>
        <fullName evidence="2">Uncharacterized protein</fullName>
    </submittedName>
</protein>
<dbReference type="AlphaFoldDB" id="A0A532UW05"/>
<evidence type="ECO:0000256" key="1">
    <source>
        <dbReference type="SAM" id="SignalP"/>
    </source>
</evidence>